<proteinExistence type="predicted"/>
<reference evidence="1 2" key="1">
    <citation type="submission" date="2022-08" db="EMBL/GenBank/DDBJ databases">
        <authorList>
            <person name="Li F."/>
        </authorList>
    </citation>
    <scope>NUCLEOTIDE SEQUENCE [LARGE SCALE GENOMIC DNA]</scope>
    <source>
        <strain evidence="1 2">10F1B-8-1</strain>
    </source>
</reference>
<organism evidence="1 2">
    <name type="scientific">Protaetiibacter mangrovi</name>
    <dbReference type="NCBI Taxonomy" id="2970926"/>
    <lineage>
        <taxon>Bacteria</taxon>
        <taxon>Bacillati</taxon>
        <taxon>Actinomycetota</taxon>
        <taxon>Actinomycetes</taxon>
        <taxon>Micrococcales</taxon>
        <taxon>Microbacteriaceae</taxon>
        <taxon>Protaetiibacter</taxon>
    </lineage>
</organism>
<dbReference type="Proteomes" id="UP001205337">
    <property type="component" value="Unassembled WGS sequence"/>
</dbReference>
<protein>
    <recommendedName>
        <fullName evidence="3">RHS repeat-associated core domain-containing protein</fullName>
    </recommendedName>
</protein>
<dbReference type="Gene3D" id="2.180.10.10">
    <property type="entry name" value="RHS repeat-associated core"/>
    <property type="match status" value="1"/>
</dbReference>
<sequence length="305" mass="32236">MVTPSGFEATYGLPGGATVRVDSAGAQVGWAYPNLHGDVIVQADPAGARVGDRASYDPFGQPVDPGTGEVGTTAADDAVPDTVSGSDADYAWAGGARKLYEHQGSVASIEMGARVFVAALGRFMSVDPVEGGVTNAYDYPADPINRFDLSGERACIDSACSQFDVPKKPSKPGSSNFIGPVAPPPPVAQGYAPKYQGSVNGQGWSFRVRTDNPVVLYATYGGTGVVDVIMTMELDGQRQEALRCTLIAKGACWRVFDPADVGYSGTGTRPRFSYISWANFWCDECGWPSSESITVDVYSLEKVTQ</sequence>
<name>A0ABT1ZGF5_9MICO</name>
<dbReference type="InterPro" id="IPR022385">
    <property type="entry name" value="Rhs_assc_core"/>
</dbReference>
<dbReference type="EMBL" id="JANTHX010000007">
    <property type="protein sequence ID" value="MCS0499777.1"/>
    <property type="molecule type" value="Genomic_DNA"/>
</dbReference>
<keyword evidence="2" id="KW-1185">Reference proteome</keyword>
<evidence type="ECO:0008006" key="3">
    <source>
        <dbReference type="Google" id="ProtNLM"/>
    </source>
</evidence>
<evidence type="ECO:0000313" key="2">
    <source>
        <dbReference type="Proteomes" id="UP001205337"/>
    </source>
</evidence>
<evidence type="ECO:0000313" key="1">
    <source>
        <dbReference type="EMBL" id="MCS0499777.1"/>
    </source>
</evidence>
<comment type="caution">
    <text evidence="1">The sequence shown here is derived from an EMBL/GenBank/DDBJ whole genome shotgun (WGS) entry which is preliminary data.</text>
</comment>
<dbReference type="NCBIfam" id="TIGR03696">
    <property type="entry name" value="Rhs_assc_core"/>
    <property type="match status" value="1"/>
</dbReference>
<dbReference type="RefSeq" id="WP_258798852.1">
    <property type="nucleotide sequence ID" value="NZ_JANTHX010000007.1"/>
</dbReference>
<accession>A0ABT1ZGF5</accession>
<gene>
    <name evidence="1" type="ORF">NUH29_09475</name>
</gene>